<evidence type="ECO:0000256" key="2">
    <source>
        <dbReference type="SAM" id="Coils"/>
    </source>
</evidence>
<evidence type="ECO:0008006" key="6">
    <source>
        <dbReference type="Google" id="ProtNLM"/>
    </source>
</evidence>
<gene>
    <name evidence="4" type="ORF">PV328_010880</name>
</gene>
<accession>A0AA39FIP0</accession>
<feature type="region of interest" description="Disordered" evidence="3">
    <location>
        <begin position="398"/>
        <end position="418"/>
    </location>
</feature>
<dbReference type="AlphaFoldDB" id="A0AA39FIP0"/>
<dbReference type="PANTHER" id="PTHR16127">
    <property type="entry name" value="TAXILIN"/>
    <property type="match status" value="1"/>
</dbReference>
<proteinExistence type="inferred from homology"/>
<feature type="coiled-coil region" evidence="2">
    <location>
        <begin position="79"/>
        <end position="255"/>
    </location>
</feature>
<dbReference type="GO" id="GO:0019905">
    <property type="term" value="F:syntaxin binding"/>
    <property type="evidence" value="ECO:0007669"/>
    <property type="project" value="InterPro"/>
</dbReference>
<feature type="compositionally biased region" description="Polar residues" evidence="3">
    <location>
        <begin position="398"/>
        <end position="410"/>
    </location>
</feature>
<keyword evidence="2" id="KW-0175">Coiled coil</keyword>
<evidence type="ECO:0000313" key="5">
    <source>
        <dbReference type="Proteomes" id="UP001168990"/>
    </source>
</evidence>
<evidence type="ECO:0000313" key="4">
    <source>
        <dbReference type="EMBL" id="KAK0170302.1"/>
    </source>
</evidence>
<evidence type="ECO:0000256" key="3">
    <source>
        <dbReference type="SAM" id="MobiDB-lite"/>
    </source>
</evidence>
<feature type="coiled-coil region" evidence="2">
    <location>
        <begin position="466"/>
        <end position="508"/>
    </location>
</feature>
<dbReference type="InterPro" id="IPR026183">
    <property type="entry name" value="Taxilin_fam"/>
</dbReference>
<comment type="similarity">
    <text evidence="1">Belongs to the taxilin family.</text>
</comment>
<dbReference type="EMBL" id="JAQQBS010000004">
    <property type="protein sequence ID" value="KAK0170302.1"/>
    <property type="molecule type" value="Genomic_DNA"/>
</dbReference>
<evidence type="ECO:0000256" key="1">
    <source>
        <dbReference type="ARBA" id="ARBA00009550"/>
    </source>
</evidence>
<dbReference type="PANTHER" id="PTHR16127:SF13">
    <property type="entry name" value="GH01188P"/>
    <property type="match status" value="1"/>
</dbReference>
<dbReference type="Proteomes" id="UP001168990">
    <property type="component" value="Unassembled WGS sequence"/>
</dbReference>
<comment type="caution">
    <text evidence="4">The sequence shown here is derived from an EMBL/GenBank/DDBJ whole genome shotgun (WGS) entry which is preliminary data.</text>
</comment>
<organism evidence="4 5">
    <name type="scientific">Microctonus aethiopoides</name>
    <dbReference type="NCBI Taxonomy" id="144406"/>
    <lineage>
        <taxon>Eukaryota</taxon>
        <taxon>Metazoa</taxon>
        <taxon>Ecdysozoa</taxon>
        <taxon>Arthropoda</taxon>
        <taxon>Hexapoda</taxon>
        <taxon>Insecta</taxon>
        <taxon>Pterygota</taxon>
        <taxon>Neoptera</taxon>
        <taxon>Endopterygota</taxon>
        <taxon>Hymenoptera</taxon>
        <taxon>Apocrita</taxon>
        <taxon>Ichneumonoidea</taxon>
        <taxon>Braconidae</taxon>
        <taxon>Euphorinae</taxon>
        <taxon>Microctonus</taxon>
    </lineage>
</organism>
<feature type="region of interest" description="Disordered" evidence="3">
    <location>
        <begin position="591"/>
        <end position="637"/>
    </location>
</feature>
<name>A0AA39FIP0_9HYME</name>
<feature type="compositionally biased region" description="Low complexity" evidence="3">
    <location>
        <begin position="620"/>
        <end position="629"/>
    </location>
</feature>
<protein>
    <recommendedName>
        <fullName evidence="6">Alpha-taxilin</fullName>
    </recommendedName>
</protein>
<reference evidence="4" key="1">
    <citation type="journal article" date="2023" name="bioRxiv">
        <title>Scaffold-level genome assemblies of two parasitoid biocontrol wasps reveal the parthenogenesis mechanism and an associated novel virus.</title>
        <authorList>
            <person name="Inwood S."/>
            <person name="Skelly J."/>
            <person name="Guhlin J."/>
            <person name="Harrop T."/>
            <person name="Goldson S."/>
            <person name="Dearden P."/>
        </authorList>
    </citation>
    <scope>NUCLEOTIDE SEQUENCE</scope>
    <source>
        <strain evidence="4">Irish</strain>
        <tissue evidence="4">Whole body</tissue>
    </source>
</reference>
<dbReference type="Pfam" id="PF09728">
    <property type="entry name" value="Taxilin"/>
    <property type="match status" value="1"/>
</dbReference>
<keyword evidence="5" id="KW-1185">Reference proteome</keyword>
<sequence length="637" mass="73125">MDLDKESIEVLNTVLRNAPPISDEDVVGVVQTKKHSKLKKKDATFLYGTEMAEILKSSQSPEQKLKAVCEKYSETLHANRKLMMANKMAEGRIVKLQQENEQCQQQRSKAVLTRSRLENLCRELQKLNKAQKEEIDLKLRLEEEKRKEISATFQSAFAEMNTLTNQNTEKNTKMREENLEMREKIKSVRERVELSEQQLEKVRQRAQLELQLADAKMATIKMEMTAEKESLLKEKQQLLLKLTEYQVQISELQATEVGLRSQISMYTEKYDDFQNALTKSNELFSGFNEEMEKMSKKILKLEKETSLWKQRWEKSHAALLEMASDKQTRDTEMEKLTHKLSLLQELCKAFQRERAELLAQLRAVNGTTATSSANDNSKIHNIDNEKIKELTADSQQFNNDLSPLQSSSDETSGEKTKKSEILTVIDQANNLSGFQDIKNDADVGINTELIAQTSEENKIPKDNNVIESVVEEYNSHEMNNEKQNSEEIKISMNEVKELERRSTSLADENKLDDCNIIHPNELSSTPTIHENQTICGKAQCNISDQFCENEYIHEVNNIVAALSQFELKEQECAQDKNEKKENVEKEIKNSIIASSHEHMENKSNNEICAVMDDKKGDITKQNNSNSMKKSGGKKKKK</sequence>
<feature type="coiled-coil region" evidence="2">
    <location>
        <begin position="333"/>
        <end position="360"/>
    </location>
</feature>
<reference evidence="4" key="2">
    <citation type="submission" date="2023-03" db="EMBL/GenBank/DDBJ databases">
        <authorList>
            <person name="Inwood S.N."/>
            <person name="Skelly J.G."/>
            <person name="Guhlin J."/>
            <person name="Harrop T.W.R."/>
            <person name="Goldson S.G."/>
            <person name="Dearden P.K."/>
        </authorList>
    </citation>
    <scope>NUCLEOTIDE SEQUENCE</scope>
    <source>
        <strain evidence="4">Irish</strain>
        <tissue evidence="4">Whole body</tissue>
    </source>
</reference>